<evidence type="ECO:0000313" key="1">
    <source>
        <dbReference type="EMBL" id="EPQ29816.1"/>
    </source>
</evidence>
<evidence type="ECO:0000313" key="2">
    <source>
        <dbReference type="Proteomes" id="UP000053664"/>
    </source>
</evidence>
<gene>
    <name evidence="1" type="ORF">PFL1_02489</name>
</gene>
<name>A0A061HGN3_9BASI</name>
<sequence>MSTSTTINSSSYDTILLHLSKHPTATVFGFLLGRPSASGNGVDVEKAVPLSHHWTSLAPMAEVGLALTTTFAESQGFEIVGIYEAPRDVAERTPSGHALRLAEKVASMTKGGEATLLLVNNSTLLVPTNHSLLHFTVSAPPATGRSASAAAATTLPAATPKYRNHASTSISFSRGESIAQIVNGAREKVAKRAWTHLVDFDDHLENPTLSWLTQPATVVA</sequence>
<dbReference type="Proteomes" id="UP000053664">
    <property type="component" value="Unassembled WGS sequence"/>
</dbReference>
<proteinExistence type="predicted"/>
<dbReference type="PANTHER" id="PTHR12941:SF10">
    <property type="entry name" value="ER MEMBRANE PROTEIN COMPLEX SUBUNIT 8_9 HOMOLOG"/>
    <property type="match status" value="1"/>
</dbReference>
<protein>
    <recommendedName>
        <fullName evidence="3">MPN domain-containing protein</fullName>
    </recommendedName>
</protein>
<reference evidence="1 2" key="1">
    <citation type="journal article" date="2013" name="Plant Cell">
        <title>The transition from a phytopathogenic smut ancestor to an anamorphic biocontrol agent deciphered by comparative whole-genome analysis.</title>
        <authorList>
            <person name="Lefebvre F."/>
            <person name="Joly D.L."/>
            <person name="Labbe C."/>
            <person name="Teichmann B."/>
            <person name="Linning R."/>
            <person name="Belzile F."/>
            <person name="Bakkeren G."/>
            <person name="Belanger R.R."/>
        </authorList>
    </citation>
    <scope>NUCLEOTIDE SEQUENCE [LARGE SCALE GENOMIC DNA]</scope>
    <source>
        <strain evidence="1 2">PF-1</strain>
    </source>
</reference>
<accession>A0A061HGN3</accession>
<dbReference type="RefSeq" id="XP_007878197.1">
    <property type="nucleotide sequence ID" value="XM_007880006.1"/>
</dbReference>
<dbReference type="GO" id="GO:0072546">
    <property type="term" value="C:EMC complex"/>
    <property type="evidence" value="ECO:0007669"/>
    <property type="project" value="InterPro"/>
</dbReference>
<dbReference type="Pfam" id="PF03665">
    <property type="entry name" value="UPF0172"/>
    <property type="match status" value="1"/>
</dbReference>
<dbReference type="InterPro" id="IPR005366">
    <property type="entry name" value="EMC8/9"/>
</dbReference>
<dbReference type="eggNOG" id="KOG3289">
    <property type="taxonomic scope" value="Eukaryota"/>
</dbReference>
<dbReference type="GeneID" id="19316609"/>
<evidence type="ECO:0008006" key="3">
    <source>
        <dbReference type="Google" id="ProtNLM"/>
    </source>
</evidence>
<dbReference type="KEGG" id="pfp:PFL1_02489"/>
<organism evidence="1 2">
    <name type="scientific">Pseudozyma flocculosa PF-1</name>
    <dbReference type="NCBI Taxonomy" id="1277687"/>
    <lineage>
        <taxon>Eukaryota</taxon>
        <taxon>Fungi</taxon>
        <taxon>Dikarya</taxon>
        <taxon>Basidiomycota</taxon>
        <taxon>Ustilaginomycotina</taxon>
        <taxon>Ustilaginomycetes</taxon>
        <taxon>Ustilaginales</taxon>
        <taxon>Ustilaginaceae</taxon>
        <taxon>Pseudozyma</taxon>
    </lineage>
</organism>
<dbReference type="EMBL" id="KE361629">
    <property type="protein sequence ID" value="EPQ29816.1"/>
    <property type="molecule type" value="Genomic_DNA"/>
</dbReference>
<dbReference type="PANTHER" id="PTHR12941">
    <property type="entry name" value="ER MEMBRANE PROTEIN COMPLEX"/>
    <property type="match status" value="1"/>
</dbReference>
<dbReference type="CDD" id="cd08060">
    <property type="entry name" value="MPN_UPF0172"/>
    <property type="match status" value="1"/>
</dbReference>
<dbReference type="OrthoDB" id="194468at2759"/>
<dbReference type="HOGENOM" id="CLU_087337_0_0_1"/>
<dbReference type="AlphaFoldDB" id="A0A061HGN3"/>